<keyword evidence="7" id="KW-0812">Transmembrane</keyword>
<dbReference type="PANTHER" id="PTHR23033">
    <property type="entry name" value="BETA1,3-GALACTOSYLTRANSFERASE"/>
    <property type="match status" value="1"/>
</dbReference>
<comment type="subcellular location">
    <subcellularLocation>
        <location evidence="1">Membrane</location>
        <topology evidence="1">Single-pass type II membrane protein</topology>
    </subcellularLocation>
</comment>
<evidence type="ECO:0000256" key="2">
    <source>
        <dbReference type="ARBA" id="ARBA00004922"/>
    </source>
</evidence>
<evidence type="ECO:0000256" key="6">
    <source>
        <dbReference type="ARBA" id="ARBA00022679"/>
    </source>
</evidence>
<evidence type="ECO:0000256" key="10">
    <source>
        <dbReference type="ARBA" id="ARBA00022989"/>
    </source>
</evidence>
<evidence type="ECO:0000256" key="3">
    <source>
        <dbReference type="ARBA" id="ARBA00006462"/>
    </source>
</evidence>
<dbReference type="AlphaFoldDB" id="A0A0N4ZLK2"/>
<evidence type="ECO:0000256" key="5">
    <source>
        <dbReference type="ARBA" id="ARBA00022676"/>
    </source>
</evidence>
<dbReference type="Pfam" id="PF02434">
    <property type="entry name" value="Fringe"/>
    <property type="match status" value="1"/>
</dbReference>
<dbReference type="EC" id="2.4.1.122" evidence="4"/>
<dbReference type="InterPro" id="IPR003378">
    <property type="entry name" value="Fringe-like_glycosylTrfase"/>
</dbReference>
<comment type="similarity">
    <text evidence="3">Belongs to the glycosyltransferase 31 family. Beta3-Gal-T subfamily.</text>
</comment>
<dbReference type="InterPro" id="IPR026050">
    <property type="entry name" value="C1GALT1/C1GALT1_chp1"/>
</dbReference>
<evidence type="ECO:0000256" key="1">
    <source>
        <dbReference type="ARBA" id="ARBA00004606"/>
    </source>
</evidence>
<proteinExistence type="inferred from homology"/>
<dbReference type="STRING" id="131310.A0A0N4ZLK2"/>
<dbReference type="GO" id="GO:0016263">
    <property type="term" value="F:glycoprotein-N-acetylgalactosamine 3-beta-galactosyltransferase activity"/>
    <property type="evidence" value="ECO:0007669"/>
    <property type="project" value="UniProtKB-EC"/>
</dbReference>
<dbReference type="PANTHER" id="PTHR23033:SF14">
    <property type="entry name" value="GLYCOPROTEIN-N-ACETYLGALACTOSAMINE 3-BETA-GALACTOSYLTRANSFERASE 1-RELATED"/>
    <property type="match status" value="1"/>
</dbReference>
<keyword evidence="13" id="KW-1185">Reference proteome</keyword>
<evidence type="ECO:0000313" key="14">
    <source>
        <dbReference type="WBParaSite" id="PTRK_0000937500.1"/>
    </source>
</evidence>
<evidence type="ECO:0000256" key="9">
    <source>
        <dbReference type="ARBA" id="ARBA00022968"/>
    </source>
</evidence>
<reference evidence="14" key="1">
    <citation type="submission" date="2017-02" db="UniProtKB">
        <authorList>
            <consortium name="WormBaseParasite"/>
        </authorList>
    </citation>
    <scope>IDENTIFICATION</scope>
</reference>
<dbReference type="Gene3D" id="3.90.550.50">
    <property type="match status" value="1"/>
</dbReference>
<dbReference type="Proteomes" id="UP000038045">
    <property type="component" value="Unplaced"/>
</dbReference>
<sequence length="277" mass="33320">MNIKFLKIFLDKKDKIKILCLITAHPTKTTSTLNHIKRTWLQHCDYSIYMKVPRERFSIKNGKKFKVLKLNMIKRKMSYWEKTKIYFKNIQKRYRNLCAFNWLLKVNDNSFVIIENLKRLLKNYDSNKSIYFGYHNKSFEMMEMYKEEYIPGGSGYVISINGIKNMVEKKYKSKCSGSVQGFEDIDILKCFENYGISRGNSIDEKGLQTFLPPAYKKDYYQSVSRNNKQLYNDYTLFPNGQREIDVMSEYPISFHNIDYKNVYFLYFIFYKGKIYYE</sequence>
<dbReference type="GO" id="GO:0000166">
    <property type="term" value="F:nucleotide binding"/>
    <property type="evidence" value="ECO:0007669"/>
    <property type="project" value="UniProtKB-KW"/>
</dbReference>
<evidence type="ECO:0000256" key="8">
    <source>
        <dbReference type="ARBA" id="ARBA00022741"/>
    </source>
</evidence>
<keyword evidence="11" id="KW-0472">Membrane</keyword>
<keyword evidence="10" id="KW-1133">Transmembrane helix</keyword>
<organism evidence="13 14">
    <name type="scientific">Parastrongyloides trichosuri</name>
    <name type="common">Possum-specific nematode worm</name>
    <dbReference type="NCBI Taxonomy" id="131310"/>
    <lineage>
        <taxon>Eukaryota</taxon>
        <taxon>Metazoa</taxon>
        <taxon>Ecdysozoa</taxon>
        <taxon>Nematoda</taxon>
        <taxon>Chromadorea</taxon>
        <taxon>Rhabditida</taxon>
        <taxon>Tylenchina</taxon>
        <taxon>Panagrolaimomorpha</taxon>
        <taxon>Strongyloidoidea</taxon>
        <taxon>Strongyloididae</taxon>
        <taxon>Parastrongyloides</taxon>
    </lineage>
</organism>
<evidence type="ECO:0000313" key="13">
    <source>
        <dbReference type="Proteomes" id="UP000038045"/>
    </source>
</evidence>
<keyword evidence="9" id="KW-0735">Signal-anchor</keyword>
<name>A0A0N4ZLK2_PARTI</name>
<evidence type="ECO:0000256" key="4">
    <source>
        <dbReference type="ARBA" id="ARBA00012557"/>
    </source>
</evidence>
<keyword evidence="6" id="KW-0808">Transferase</keyword>
<keyword evidence="8" id="KW-0547">Nucleotide-binding</keyword>
<evidence type="ECO:0000259" key="12">
    <source>
        <dbReference type="Pfam" id="PF02434"/>
    </source>
</evidence>
<evidence type="ECO:0000256" key="11">
    <source>
        <dbReference type="ARBA" id="ARBA00023136"/>
    </source>
</evidence>
<dbReference type="GO" id="GO:0016020">
    <property type="term" value="C:membrane"/>
    <property type="evidence" value="ECO:0007669"/>
    <property type="project" value="UniProtKB-SubCell"/>
</dbReference>
<accession>A0A0N4ZLK2</accession>
<evidence type="ECO:0000256" key="7">
    <source>
        <dbReference type="ARBA" id="ARBA00022692"/>
    </source>
</evidence>
<keyword evidence="5" id="KW-0328">Glycosyltransferase</keyword>
<comment type="pathway">
    <text evidence="2">Protein modification; protein glycosylation.</text>
</comment>
<protein>
    <recommendedName>
        <fullName evidence="4">N-acetylgalactosaminide beta-1,3-galactosyltransferase</fullName>
        <ecNumber evidence="4">2.4.1.122</ecNumber>
    </recommendedName>
</protein>
<feature type="domain" description="Fringe-like glycosyltransferase" evidence="12">
    <location>
        <begin position="32"/>
        <end position="192"/>
    </location>
</feature>
<dbReference type="WBParaSite" id="PTRK_0000937500.1">
    <property type="protein sequence ID" value="PTRK_0000937500.1"/>
    <property type="gene ID" value="PTRK_0000937500"/>
</dbReference>